<dbReference type="Proteomes" id="UP000085678">
    <property type="component" value="Unplaced"/>
</dbReference>
<feature type="compositionally biased region" description="Basic and acidic residues" evidence="1">
    <location>
        <begin position="104"/>
        <end position="116"/>
    </location>
</feature>
<feature type="compositionally biased region" description="Polar residues" evidence="1">
    <location>
        <begin position="50"/>
        <end position="59"/>
    </location>
</feature>
<reference evidence="3" key="1">
    <citation type="submission" date="2025-08" db="UniProtKB">
        <authorList>
            <consortium name="RefSeq"/>
        </authorList>
    </citation>
    <scope>IDENTIFICATION</scope>
    <source>
        <tissue evidence="3">Gonads</tissue>
    </source>
</reference>
<dbReference type="GeneID" id="106158768"/>
<feature type="region of interest" description="Disordered" evidence="1">
    <location>
        <begin position="145"/>
        <end position="174"/>
    </location>
</feature>
<evidence type="ECO:0000256" key="1">
    <source>
        <dbReference type="SAM" id="MobiDB-lite"/>
    </source>
</evidence>
<dbReference type="KEGG" id="lak:106158768"/>
<proteinExistence type="predicted"/>
<feature type="compositionally biased region" description="Basic and acidic residues" evidence="1">
    <location>
        <begin position="66"/>
        <end position="80"/>
    </location>
</feature>
<dbReference type="InParanoid" id="A0A1S3HWA0"/>
<feature type="compositionally biased region" description="Basic residues" evidence="1">
    <location>
        <begin position="157"/>
        <end position="174"/>
    </location>
</feature>
<sequence>MLRKPSYAPVEQGFKLPKIVGAGTEQRLPGIQKELNDTKKRKLLPDLENNAATISSQATKRPAKRRQAEKTISDCVEFFKGKTSPMPPGRCDPTKKPAKMQSPKGDKAARRHTNDKTEIFLNRCQKLLDTAVQEFTAAEHLMAEFSFRPESPAKPPLHGRKTGKPITYKKQRKQ</sequence>
<organism evidence="2 3">
    <name type="scientific">Lingula anatina</name>
    <name type="common">Brachiopod</name>
    <name type="synonym">Lingula unguis</name>
    <dbReference type="NCBI Taxonomy" id="7574"/>
    <lineage>
        <taxon>Eukaryota</taxon>
        <taxon>Metazoa</taxon>
        <taxon>Spiralia</taxon>
        <taxon>Lophotrochozoa</taxon>
        <taxon>Brachiopoda</taxon>
        <taxon>Linguliformea</taxon>
        <taxon>Lingulata</taxon>
        <taxon>Lingulida</taxon>
        <taxon>Linguloidea</taxon>
        <taxon>Lingulidae</taxon>
        <taxon>Lingula</taxon>
    </lineage>
</organism>
<dbReference type="RefSeq" id="XP_013390322.1">
    <property type="nucleotide sequence ID" value="XM_013534868.1"/>
</dbReference>
<evidence type="ECO:0000313" key="2">
    <source>
        <dbReference type="Proteomes" id="UP000085678"/>
    </source>
</evidence>
<keyword evidence="2" id="KW-1185">Reference proteome</keyword>
<protein>
    <submittedName>
        <fullName evidence="3">Uncharacterized protein LOC106158768</fullName>
    </submittedName>
</protein>
<dbReference type="AlphaFoldDB" id="A0A1S3HWA0"/>
<accession>A0A1S3HWA0</accession>
<gene>
    <name evidence="3" type="primary">LOC106158768</name>
</gene>
<feature type="region of interest" description="Disordered" evidence="1">
    <location>
        <begin position="30"/>
        <end position="116"/>
    </location>
</feature>
<evidence type="ECO:0000313" key="3">
    <source>
        <dbReference type="RefSeq" id="XP_013390322.1"/>
    </source>
</evidence>
<name>A0A1S3HWA0_LINAN</name>